<evidence type="ECO:0000256" key="5">
    <source>
        <dbReference type="ARBA" id="ARBA00012102"/>
    </source>
</evidence>
<dbReference type="Proteomes" id="UP001597120">
    <property type="component" value="Unassembled WGS sequence"/>
</dbReference>
<dbReference type="Gene3D" id="3.40.50.300">
    <property type="entry name" value="P-loop containing nucleotide triphosphate hydrolases"/>
    <property type="match status" value="1"/>
</dbReference>
<keyword evidence="7 14" id="KW-0963">Cytoplasm</keyword>
<dbReference type="InterPro" id="IPR027417">
    <property type="entry name" value="P-loop_NTPase"/>
</dbReference>
<dbReference type="CDD" id="cd02025">
    <property type="entry name" value="PanK"/>
    <property type="match status" value="1"/>
</dbReference>
<keyword evidence="9 14" id="KW-0547">Nucleotide-binding</keyword>
<comment type="similarity">
    <text evidence="4 14 15">Belongs to the prokaryotic pantothenate kinase family.</text>
</comment>
<evidence type="ECO:0000256" key="8">
    <source>
        <dbReference type="ARBA" id="ARBA00022679"/>
    </source>
</evidence>
<evidence type="ECO:0000256" key="10">
    <source>
        <dbReference type="ARBA" id="ARBA00022777"/>
    </source>
</evidence>
<keyword evidence="10 14" id="KW-0418">Kinase</keyword>
<keyword evidence="11 14" id="KW-0067">ATP-binding</keyword>
<evidence type="ECO:0000259" key="16">
    <source>
        <dbReference type="Pfam" id="PF00485"/>
    </source>
</evidence>
<keyword evidence="8 14" id="KW-0808">Transferase</keyword>
<proteinExistence type="inferred from homology"/>
<dbReference type="InterPro" id="IPR004566">
    <property type="entry name" value="PanK"/>
</dbReference>
<dbReference type="EMBL" id="JBHTIU010000107">
    <property type="protein sequence ID" value="MFD0872388.1"/>
    <property type="molecule type" value="Genomic_DNA"/>
</dbReference>
<evidence type="ECO:0000256" key="11">
    <source>
        <dbReference type="ARBA" id="ARBA00022840"/>
    </source>
</evidence>
<dbReference type="PANTHER" id="PTHR10285">
    <property type="entry name" value="URIDINE KINASE"/>
    <property type="match status" value="1"/>
</dbReference>
<evidence type="ECO:0000313" key="18">
    <source>
        <dbReference type="Proteomes" id="UP001597120"/>
    </source>
</evidence>
<dbReference type="Pfam" id="PF00485">
    <property type="entry name" value="PRK"/>
    <property type="match status" value="1"/>
</dbReference>
<evidence type="ECO:0000256" key="2">
    <source>
        <dbReference type="ARBA" id="ARBA00004496"/>
    </source>
</evidence>
<comment type="subcellular location">
    <subcellularLocation>
        <location evidence="2 14 15">Cytoplasm</location>
    </subcellularLocation>
</comment>
<feature type="binding site" evidence="14">
    <location>
        <begin position="93"/>
        <end position="100"/>
    </location>
    <ligand>
        <name>ATP</name>
        <dbReference type="ChEBI" id="CHEBI:30616"/>
    </ligand>
</feature>
<evidence type="ECO:0000256" key="14">
    <source>
        <dbReference type="HAMAP-Rule" id="MF_00215"/>
    </source>
</evidence>
<evidence type="ECO:0000256" key="15">
    <source>
        <dbReference type="RuleBase" id="RU003530"/>
    </source>
</evidence>
<evidence type="ECO:0000256" key="1">
    <source>
        <dbReference type="ARBA" id="ARBA00001206"/>
    </source>
</evidence>
<dbReference type="InterPro" id="IPR006083">
    <property type="entry name" value="PRK/URK"/>
</dbReference>
<evidence type="ECO:0000313" key="17">
    <source>
        <dbReference type="EMBL" id="MFD0872388.1"/>
    </source>
</evidence>
<evidence type="ECO:0000256" key="12">
    <source>
        <dbReference type="ARBA" id="ARBA00022993"/>
    </source>
</evidence>
<evidence type="ECO:0000256" key="4">
    <source>
        <dbReference type="ARBA" id="ARBA00006087"/>
    </source>
</evidence>
<dbReference type="RefSeq" id="WP_379291741.1">
    <property type="nucleotide sequence ID" value="NZ_JBHTIU010000107.1"/>
</dbReference>
<dbReference type="NCBIfam" id="TIGR00554">
    <property type="entry name" value="panK_bact"/>
    <property type="match status" value="1"/>
</dbReference>
<accession>A0ABW3DJ70</accession>
<reference evidence="18" key="1">
    <citation type="journal article" date="2019" name="Int. J. Syst. Evol. Microbiol.">
        <title>The Global Catalogue of Microorganisms (GCM) 10K type strain sequencing project: providing services to taxonomists for standard genome sequencing and annotation.</title>
        <authorList>
            <consortium name="The Broad Institute Genomics Platform"/>
            <consortium name="The Broad Institute Genome Sequencing Center for Infectious Disease"/>
            <person name="Wu L."/>
            <person name="Ma J."/>
        </authorList>
    </citation>
    <scope>NUCLEOTIDE SEQUENCE [LARGE SCALE GENOMIC DNA]</scope>
    <source>
        <strain evidence="18">CCUG 57263</strain>
    </source>
</reference>
<comment type="caution">
    <text evidence="17">The sequence shown here is derived from an EMBL/GenBank/DDBJ whole genome shotgun (WGS) entry which is preliminary data.</text>
</comment>
<dbReference type="SUPFAM" id="SSF52540">
    <property type="entry name" value="P-loop containing nucleoside triphosphate hydrolases"/>
    <property type="match status" value="1"/>
</dbReference>
<keyword evidence="12 14" id="KW-0173">Coenzyme A biosynthesis</keyword>
<sequence>MKSPYSRYFVFTASEWGKLYNGPSPGPSLTGEEIQELQGINESLSADQVKEAYLPLSNLLNLIVQQAQTMRHAKNAFLHRETEKMPFIIGIAGSVAVGKSTTARLLQRLISCWPSRPRVELVTTDGFLYPNEVLTQRGLMNKKGFPESYDTRRLIQFLAAVKSGAAEVECPVYSHLEYDILKDRKQVVVRPDIVIVEGLNVLQTNTVTSAPNVFVSDFFDFSIYVDADTEWIESWYIERFKILRKTAFQNEHSYFHKYSHLSEQEALEMARQVWREINYVNLMENILPTRSRADLILKKTEQHRIESVLLKK</sequence>
<evidence type="ECO:0000256" key="3">
    <source>
        <dbReference type="ARBA" id="ARBA00005225"/>
    </source>
</evidence>
<dbReference type="PIRSF" id="PIRSF000545">
    <property type="entry name" value="Pantothenate_kin"/>
    <property type="match status" value="1"/>
</dbReference>
<evidence type="ECO:0000256" key="7">
    <source>
        <dbReference type="ARBA" id="ARBA00022490"/>
    </source>
</evidence>
<gene>
    <name evidence="14 17" type="primary">coaA</name>
    <name evidence="17" type="ORF">ACFQ03_25015</name>
</gene>
<dbReference type="EC" id="2.7.1.33" evidence="5 14"/>
<name>A0ABW3DJ70_9BACL</name>
<feature type="domain" description="Phosphoribulokinase/uridine kinase" evidence="16">
    <location>
        <begin position="88"/>
        <end position="239"/>
    </location>
</feature>
<organism evidence="17 18">
    <name type="scientific">Paenibacillus residui</name>
    <dbReference type="NCBI Taxonomy" id="629724"/>
    <lineage>
        <taxon>Bacteria</taxon>
        <taxon>Bacillati</taxon>
        <taxon>Bacillota</taxon>
        <taxon>Bacilli</taxon>
        <taxon>Bacillales</taxon>
        <taxon>Paenibacillaceae</taxon>
        <taxon>Paenibacillus</taxon>
    </lineage>
</organism>
<dbReference type="GO" id="GO:0004594">
    <property type="term" value="F:pantothenate kinase activity"/>
    <property type="evidence" value="ECO:0007669"/>
    <property type="project" value="UniProtKB-EC"/>
</dbReference>
<protein>
    <recommendedName>
        <fullName evidence="6 14">Pantothenate kinase</fullName>
        <ecNumber evidence="5 14">2.7.1.33</ecNumber>
    </recommendedName>
    <alternativeName>
        <fullName evidence="13 14">Pantothenic acid kinase</fullName>
    </alternativeName>
</protein>
<comment type="pathway">
    <text evidence="3 14 15">Cofactor biosynthesis; coenzyme A biosynthesis; CoA from (R)-pantothenate: step 1/5.</text>
</comment>
<keyword evidence="18" id="KW-1185">Reference proteome</keyword>
<dbReference type="HAMAP" id="MF_00215">
    <property type="entry name" value="Pantothen_kinase_1"/>
    <property type="match status" value="1"/>
</dbReference>
<evidence type="ECO:0000256" key="6">
    <source>
        <dbReference type="ARBA" id="ARBA00015080"/>
    </source>
</evidence>
<evidence type="ECO:0000256" key="13">
    <source>
        <dbReference type="ARBA" id="ARBA00032866"/>
    </source>
</evidence>
<evidence type="ECO:0000256" key="9">
    <source>
        <dbReference type="ARBA" id="ARBA00022741"/>
    </source>
</evidence>
<comment type="catalytic activity">
    <reaction evidence="1 14 15">
        <text>(R)-pantothenate + ATP = (R)-4'-phosphopantothenate + ADP + H(+)</text>
        <dbReference type="Rhea" id="RHEA:16373"/>
        <dbReference type="ChEBI" id="CHEBI:10986"/>
        <dbReference type="ChEBI" id="CHEBI:15378"/>
        <dbReference type="ChEBI" id="CHEBI:29032"/>
        <dbReference type="ChEBI" id="CHEBI:30616"/>
        <dbReference type="ChEBI" id="CHEBI:456216"/>
        <dbReference type="EC" id="2.7.1.33"/>
    </reaction>
</comment>